<dbReference type="RefSeq" id="WP_197661266.1">
    <property type="nucleotide sequence ID" value="NZ_JAEAGR010000008.1"/>
</dbReference>
<protein>
    <submittedName>
        <fullName evidence="2">Uncharacterized protein</fullName>
    </submittedName>
</protein>
<evidence type="ECO:0000313" key="3">
    <source>
        <dbReference type="Proteomes" id="UP000623269"/>
    </source>
</evidence>
<dbReference type="Proteomes" id="UP000623269">
    <property type="component" value="Unassembled WGS sequence"/>
</dbReference>
<proteinExistence type="predicted"/>
<evidence type="ECO:0000256" key="1">
    <source>
        <dbReference type="SAM" id="Phobius"/>
    </source>
</evidence>
<sequence>MHKHSKTEDENITIIKRYYYTIIVLIYIIIIKFCDVPAWCSTGMFGITGEVWSYIILMIVTLLLAVILDSFIISGYVFKEFGFFGARFIRDVTQKTVELQKKYVLSLEGSLKTVYAIPKNIHDYFSDPDIRKKVLKGSFDFPKEFKKILKCYYGMKNIDADVDVFFYNISNEEIDKIVEDCTGVYSLKWSERKILKERLHNTNGIRWYIDKKDYSVYLITIKYGPAPEVMLMISIKSFNEANLLDSYPIYHFVYLIQMEINNIISAEKQSYK</sequence>
<gene>
    <name evidence="2" type="ORF">I5677_09070</name>
</gene>
<organism evidence="2 3">
    <name type="scientific">Mobilitalea sibirica</name>
    <dbReference type="NCBI Taxonomy" id="1462919"/>
    <lineage>
        <taxon>Bacteria</taxon>
        <taxon>Bacillati</taxon>
        <taxon>Bacillota</taxon>
        <taxon>Clostridia</taxon>
        <taxon>Lachnospirales</taxon>
        <taxon>Lachnospiraceae</taxon>
        <taxon>Mobilitalea</taxon>
    </lineage>
</organism>
<evidence type="ECO:0000313" key="2">
    <source>
        <dbReference type="EMBL" id="MBH1941041.1"/>
    </source>
</evidence>
<keyword evidence="1" id="KW-1133">Transmembrane helix</keyword>
<name>A0A8J7H7A1_9FIRM</name>
<keyword evidence="1" id="KW-0472">Membrane</keyword>
<dbReference type="EMBL" id="JAEAGR010000008">
    <property type="protein sequence ID" value="MBH1941041.1"/>
    <property type="molecule type" value="Genomic_DNA"/>
</dbReference>
<accession>A0A8J7H7A1</accession>
<feature type="transmembrane region" description="Helical" evidence="1">
    <location>
        <begin position="51"/>
        <end position="78"/>
    </location>
</feature>
<keyword evidence="1" id="KW-0812">Transmembrane</keyword>
<feature type="transmembrane region" description="Helical" evidence="1">
    <location>
        <begin position="20"/>
        <end position="39"/>
    </location>
</feature>
<dbReference type="AlphaFoldDB" id="A0A8J7H7A1"/>
<comment type="caution">
    <text evidence="2">The sequence shown here is derived from an EMBL/GenBank/DDBJ whole genome shotgun (WGS) entry which is preliminary data.</text>
</comment>
<reference evidence="2" key="1">
    <citation type="submission" date="2020-12" db="EMBL/GenBank/DDBJ databases">
        <title>M. sibirica DSM 26468T genome.</title>
        <authorList>
            <person name="Thieme N."/>
            <person name="Rettenmaier R."/>
            <person name="Zverlov V."/>
            <person name="Liebl W."/>
        </authorList>
    </citation>
    <scope>NUCLEOTIDE SEQUENCE</scope>
    <source>
        <strain evidence="2">DSM 26468</strain>
    </source>
</reference>
<keyword evidence="3" id="KW-1185">Reference proteome</keyword>